<dbReference type="PANTHER" id="PTHR43279">
    <property type="entry name" value="CATECHOL-2,3-DIOXYGENASE"/>
    <property type="match status" value="1"/>
</dbReference>
<dbReference type="PROSITE" id="PS00934">
    <property type="entry name" value="GLYOXALASE_I_1"/>
    <property type="match status" value="1"/>
</dbReference>
<evidence type="ECO:0000313" key="3">
    <source>
        <dbReference type="EMBL" id="NWJ47924.1"/>
    </source>
</evidence>
<feature type="domain" description="VOC" evidence="2">
    <location>
        <begin position="5"/>
        <end position="126"/>
    </location>
</feature>
<dbReference type="InterPro" id="IPR004360">
    <property type="entry name" value="Glyas_Fos-R_dOase_dom"/>
</dbReference>
<dbReference type="Gene3D" id="3.10.180.10">
    <property type="entry name" value="2,3-Dihydroxybiphenyl 1,2-Dioxygenase, domain 1"/>
    <property type="match status" value="1"/>
</dbReference>
<dbReference type="InterPro" id="IPR029068">
    <property type="entry name" value="Glyas_Bleomycin-R_OHBP_Dase"/>
</dbReference>
<proteinExistence type="predicted"/>
<name>A0A8T7M759_9CHLR</name>
<dbReference type="PROSITE" id="PS51819">
    <property type="entry name" value="VOC"/>
    <property type="match status" value="1"/>
</dbReference>
<keyword evidence="1" id="KW-0479">Metal-binding</keyword>
<organism evidence="3 5">
    <name type="scientific">Candidatus Chlorohelix allophototropha</name>
    <dbReference type="NCBI Taxonomy" id="3003348"/>
    <lineage>
        <taxon>Bacteria</taxon>
        <taxon>Bacillati</taxon>
        <taxon>Chloroflexota</taxon>
        <taxon>Chloroflexia</taxon>
        <taxon>Candidatus Chloroheliales</taxon>
        <taxon>Candidatus Chloroheliaceae</taxon>
        <taxon>Candidatus Chlorohelix</taxon>
    </lineage>
</organism>
<dbReference type="Pfam" id="PF00903">
    <property type="entry name" value="Glyoxalase"/>
    <property type="match status" value="1"/>
</dbReference>
<gene>
    <name evidence="3" type="ORF">HXX08_18885</name>
    <name evidence="4" type="ORF">OZ401_003458</name>
</gene>
<evidence type="ECO:0000313" key="5">
    <source>
        <dbReference type="Proteomes" id="UP000521676"/>
    </source>
</evidence>
<evidence type="ECO:0000313" key="6">
    <source>
        <dbReference type="Proteomes" id="UP001431572"/>
    </source>
</evidence>
<dbReference type="InterPro" id="IPR037523">
    <property type="entry name" value="VOC_core"/>
</dbReference>
<reference evidence="3 5" key="1">
    <citation type="submission" date="2020-06" db="EMBL/GenBank/DDBJ databases">
        <title>Anoxygenic phototrophic Chloroflexota member uses a Type I reaction center.</title>
        <authorList>
            <person name="Tsuji J.M."/>
            <person name="Shaw N.A."/>
            <person name="Nagashima S."/>
            <person name="Venkiteswaran J."/>
            <person name="Schiff S.L."/>
            <person name="Hanada S."/>
            <person name="Tank M."/>
            <person name="Neufeld J.D."/>
        </authorList>
    </citation>
    <scope>NUCLEOTIDE SEQUENCE [LARGE SCALE GENOMIC DNA]</scope>
    <source>
        <strain evidence="3">L227-S17</strain>
    </source>
</reference>
<dbReference type="PANTHER" id="PTHR43279:SF1">
    <property type="entry name" value="CATECHOL-2,3-DIOXYGENASE"/>
    <property type="match status" value="1"/>
</dbReference>
<dbReference type="Proteomes" id="UP000521676">
    <property type="component" value="Unassembled WGS sequence"/>
</dbReference>
<accession>A0A8T7M759</accession>
<dbReference type="InterPro" id="IPR018146">
    <property type="entry name" value="Glyoxalase_1_CS"/>
</dbReference>
<dbReference type="AlphaFoldDB" id="A0A8T7M759"/>
<dbReference type="Proteomes" id="UP001431572">
    <property type="component" value="Chromosome 2"/>
</dbReference>
<evidence type="ECO:0000256" key="1">
    <source>
        <dbReference type="ARBA" id="ARBA00022723"/>
    </source>
</evidence>
<dbReference type="SUPFAM" id="SSF54593">
    <property type="entry name" value="Glyoxalase/Bleomycin resistance protein/Dihydroxybiphenyl dioxygenase"/>
    <property type="match status" value="1"/>
</dbReference>
<dbReference type="EMBL" id="CP128400">
    <property type="protein sequence ID" value="WJW69828.1"/>
    <property type="molecule type" value="Genomic_DNA"/>
</dbReference>
<dbReference type="RefSeq" id="WP_341471700.1">
    <property type="nucleotide sequence ID" value="NZ_CP128400.1"/>
</dbReference>
<evidence type="ECO:0000313" key="4">
    <source>
        <dbReference type="EMBL" id="WJW69828.1"/>
    </source>
</evidence>
<dbReference type="GO" id="GO:0046872">
    <property type="term" value="F:metal ion binding"/>
    <property type="evidence" value="ECO:0007669"/>
    <property type="project" value="UniProtKB-KW"/>
</dbReference>
<protein>
    <submittedName>
        <fullName evidence="3">VOC family protein</fullName>
    </submittedName>
</protein>
<dbReference type="EMBL" id="JACATZ010000003">
    <property type="protein sequence ID" value="NWJ47924.1"/>
    <property type="molecule type" value="Genomic_DNA"/>
</dbReference>
<evidence type="ECO:0000259" key="2">
    <source>
        <dbReference type="PROSITE" id="PS51819"/>
    </source>
</evidence>
<sequence length="148" mass="16618">MQVKELGHVVLFVRNLEKSVRFYGEILGFPQIKIEMPQAAMFTTGRTHHELLLIEVGAQVPAAARGYRAGLYHIGLKVGDTLEELKAAKQDLEKAGVRIVGMSDHYVTKSIYLLDPDDNEIEIYVDSDPELWRKDPTAVAAPTRPLYL</sequence>
<keyword evidence="6" id="KW-1185">Reference proteome</keyword>
<reference evidence="4" key="2">
    <citation type="journal article" date="2024" name="Nature">
        <title>Anoxygenic phototroph of the Chloroflexota uses a type I reaction centre.</title>
        <authorList>
            <person name="Tsuji J.M."/>
            <person name="Shaw N.A."/>
            <person name="Nagashima S."/>
            <person name="Venkiteswaran J.J."/>
            <person name="Schiff S.L."/>
            <person name="Watanabe T."/>
            <person name="Fukui M."/>
            <person name="Hanada S."/>
            <person name="Tank M."/>
            <person name="Neufeld J.D."/>
        </authorList>
    </citation>
    <scope>NUCLEOTIDE SEQUENCE</scope>
    <source>
        <strain evidence="4">L227-S17</strain>
    </source>
</reference>
<dbReference type="GO" id="GO:0004462">
    <property type="term" value="F:lactoylglutathione lyase activity"/>
    <property type="evidence" value="ECO:0007669"/>
    <property type="project" value="InterPro"/>
</dbReference>